<evidence type="ECO:0000256" key="3">
    <source>
        <dbReference type="SAM" id="MobiDB-lite"/>
    </source>
</evidence>
<feature type="region of interest" description="Disordered" evidence="3">
    <location>
        <begin position="571"/>
        <end position="614"/>
    </location>
</feature>
<dbReference type="RefSeq" id="WP_114510319.1">
    <property type="nucleotide sequence ID" value="NZ_QPMK01000004.1"/>
</dbReference>
<dbReference type="InterPro" id="IPR006141">
    <property type="entry name" value="Intein_N"/>
</dbReference>
<evidence type="ECO:0000313" key="5">
    <source>
        <dbReference type="EMBL" id="RDD66773.1"/>
    </source>
</evidence>
<protein>
    <submittedName>
        <fullName evidence="5">Tandem-95 repeat protein</fullName>
    </submittedName>
</protein>
<evidence type="ECO:0000256" key="2">
    <source>
        <dbReference type="ARBA" id="ARBA00022525"/>
    </source>
</evidence>
<dbReference type="PROSITE" id="PS50817">
    <property type="entry name" value="INTEIN_N_TER"/>
    <property type="match status" value="1"/>
</dbReference>
<comment type="subcellular location">
    <subcellularLocation>
        <location evidence="1">Secreted</location>
    </subcellularLocation>
</comment>
<dbReference type="NCBIfam" id="NF012211">
    <property type="entry name" value="tand_rpt_95"/>
    <property type="match status" value="2"/>
</dbReference>
<keyword evidence="2" id="KW-0964">Secreted</keyword>
<dbReference type="GO" id="GO:0016539">
    <property type="term" value="P:intein-mediated protein splicing"/>
    <property type="evidence" value="ECO:0007669"/>
    <property type="project" value="InterPro"/>
</dbReference>
<dbReference type="GO" id="GO:0005576">
    <property type="term" value="C:extracellular region"/>
    <property type="evidence" value="ECO:0007669"/>
    <property type="project" value="UniProtKB-SubCell"/>
</dbReference>
<dbReference type="OrthoDB" id="6305173at2"/>
<evidence type="ECO:0000259" key="4">
    <source>
        <dbReference type="Pfam" id="PF13403"/>
    </source>
</evidence>
<dbReference type="SUPFAM" id="SSF51120">
    <property type="entry name" value="beta-Roll"/>
    <property type="match status" value="3"/>
</dbReference>
<evidence type="ECO:0000313" key="6">
    <source>
        <dbReference type="Proteomes" id="UP000253977"/>
    </source>
</evidence>
<dbReference type="EMBL" id="QPMK01000004">
    <property type="protein sequence ID" value="RDD66773.1"/>
    <property type="molecule type" value="Genomic_DNA"/>
</dbReference>
<reference evidence="5 6" key="1">
    <citation type="submission" date="2018-07" db="EMBL/GenBank/DDBJ databases">
        <title>Thalassococcus profundi sp. nov., a marine bacterium isolated from deep seawater of Okinawa Trough.</title>
        <authorList>
            <person name="Yu M."/>
        </authorList>
    </citation>
    <scope>NUCLEOTIDE SEQUENCE [LARGE SCALE GENOMIC DNA]</scope>
    <source>
        <strain evidence="5 6">WRAS1</strain>
    </source>
</reference>
<dbReference type="Pfam" id="PF13403">
    <property type="entry name" value="Hint_2"/>
    <property type="match status" value="1"/>
</dbReference>
<dbReference type="Proteomes" id="UP000253977">
    <property type="component" value="Unassembled WGS sequence"/>
</dbReference>
<dbReference type="InterPro" id="IPR036844">
    <property type="entry name" value="Hint_dom_sf"/>
</dbReference>
<dbReference type="AlphaFoldDB" id="A0A369TNC7"/>
<keyword evidence="6" id="KW-1185">Reference proteome</keyword>
<name>A0A369TNC7_9RHOB</name>
<feature type="domain" description="Hedgehog/Intein (Hint)" evidence="4">
    <location>
        <begin position="791"/>
        <end position="937"/>
    </location>
</feature>
<dbReference type="InterPro" id="IPR050557">
    <property type="entry name" value="RTX_toxin/Mannuronan_C5-epim"/>
</dbReference>
<proteinExistence type="predicted"/>
<dbReference type="PRINTS" id="PR00313">
    <property type="entry name" value="CABNDNGRPT"/>
</dbReference>
<dbReference type="Gene3D" id="2.60.40.2810">
    <property type="match status" value="1"/>
</dbReference>
<dbReference type="Pfam" id="PF00353">
    <property type="entry name" value="HemolysinCabind"/>
    <property type="match status" value="6"/>
</dbReference>
<dbReference type="Gene3D" id="2.150.10.10">
    <property type="entry name" value="Serralysin-like metalloprotease, C-terminal"/>
    <property type="match status" value="3"/>
</dbReference>
<dbReference type="Pfam" id="PF17963">
    <property type="entry name" value="Big_9"/>
    <property type="match status" value="2"/>
</dbReference>
<organism evidence="5 6">
    <name type="scientific">Thalassococcus profundi</name>
    <dbReference type="NCBI Taxonomy" id="2282382"/>
    <lineage>
        <taxon>Bacteria</taxon>
        <taxon>Pseudomonadati</taxon>
        <taxon>Pseudomonadota</taxon>
        <taxon>Alphaproteobacteria</taxon>
        <taxon>Rhodobacterales</taxon>
        <taxon>Roseobacteraceae</taxon>
        <taxon>Thalassococcus</taxon>
    </lineage>
</organism>
<comment type="caution">
    <text evidence="5">The sequence shown here is derived from an EMBL/GenBank/DDBJ whole genome shotgun (WGS) entry which is preliminary data.</text>
</comment>
<dbReference type="Gene3D" id="2.60.40.3440">
    <property type="match status" value="1"/>
</dbReference>
<dbReference type="InterPro" id="IPR011049">
    <property type="entry name" value="Serralysin-like_metalloprot_C"/>
</dbReference>
<dbReference type="PANTHER" id="PTHR38340">
    <property type="entry name" value="S-LAYER PROTEIN"/>
    <property type="match status" value="1"/>
</dbReference>
<dbReference type="GO" id="GO:0005509">
    <property type="term" value="F:calcium ion binding"/>
    <property type="evidence" value="ECO:0007669"/>
    <property type="project" value="InterPro"/>
</dbReference>
<dbReference type="PROSITE" id="PS00330">
    <property type="entry name" value="HEMOLYSIN_CALCIUM"/>
    <property type="match status" value="2"/>
</dbReference>
<dbReference type="Gene3D" id="2.170.16.10">
    <property type="entry name" value="Hedgehog/Intein (Hint) domain"/>
    <property type="match status" value="1"/>
</dbReference>
<dbReference type="PANTHER" id="PTHR38340:SF1">
    <property type="entry name" value="S-LAYER PROTEIN"/>
    <property type="match status" value="1"/>
</dbReference>
<dbReference type="SUPFAM" id="SSF51294">
    <property type="entry name" value="Hedgehog/intein (Hint) domain"/>
    <property type="match status" value="1"/>
</dbReference>
<dbReference type="InterPro" id="IPR018511">
    <property type="entry name" value="Hemolysin-typ_Ca-bd_CS"/>
</dbReference>
<sequence>MADLILDWGLLGPYNSALTAGATATVDTGGVAVDITFTQADPGAEAFTFSTDGYVGPGEPFDPNSHLKLFGDGGDDLDAVNPTSMTVLNFRSSDDAYTDNIQNVSFRLNDVDAGMGEDLAGPVDTFDGLRWEDDLIVRAFDADGNEVPVSLTSSGTATVSGQTTNGETETDFDEAEGSVLVNIAGPVSRIEIGYGDGGNSEQAVLVSDMHFSTVDVDDENEAPDAVDDTFSTTGDPVICDLLTNDTDPDGDSLTITSVSTPTNGSVTDNGDGTVTYTPNTDYTGTDTFTYTVDDGNGGTDTATVTINVGDGNRPPEAVDDTATSTGGTVVIDVLGNDTDPDADPLTITELGDSAGGDAVLNEDGTVSYTPDDGFTGEDTFTYTVSDGNGGTDTATVTVTVDTPPPPPPADEPRIDTDVFPLPPEDQAFDPLDGLDEDPDPLDNVDDYTGTAGPDTFDGGDDADTIVGGAGDDTLEGGIDDDVIDGGGGDDLITDEQGSDSIRGGQGNDTIVAGVDTFSDYEGDDPNFPLTFGGTTFLSDPNPTDGMDTVYGELGDDSISTGDDADYIEGGAGNDTLDGGIDDDTIRGNNDDDSILGGHGSDSLDGGQGDDYIDGSAPAVLELTDDIDVNTENDRDSIFGGLGNDTLIGGDDDDTLLGGSGNDLLDGGIDEDLLFGGDDDDTLIGGQGGDTLNGGAGVDSIDGGADRDVIVVDSATDGAGDVAGGGSEGDDFDVLDLSGVGEQGIDWRLVNVTLDDDGPDREPNGIDGTVEFLSDGMVTGTMDFTNIEQVVPCFTPGTLIATPQGERLVEDLREGDRIITRDNGIQEIRWVGRKDLTGHQLSRQPHMRPILIQKGSLGNGLPEHDLLVSPNHRVLVNNDKTALYFEESEVLAAAKHLIGLDGVDEVGTLGVSYIHFMFDQHEVVLSNGAWTESFQPGDYSLNGIGNAQRNEILELFPELEHAEGIKSYQAARRSLKKHEAQLLTK</sequence>
<dbReference type="InterPro" id="IPR001343">
    <property type="entry name" value="Hemolysn_Ca-bd"/>
</dbReference>
<evidence type="ECO:0000256" key="1">
    <source>
        <dbReference type="ARBA" id="ARBA00004613"/>
    </source>
</evidence>
<gene>
    <name evidence="5" type="ORF">DU478_07415</name>
</gene>
<accession>A0A369TNC7</accession>
<dbReference type="InterPro" id="IPR028992">
    <property type="entry name" value="Hedgehog/Intein_dom"/>
</dbReference>